<dbReference type="InterPro" id="IPR051533">
    <property type="entry name" value="WaaL-like"/>
</dbReference>
<comment type="subcellular location">
    <subcellularLocation>
        <location evidence="1">Membrane</location>
        <topology evidence="1">Multi-pass membrane protein</topology>
    </subcellularLocation>
</comment>
<accession>A0A371XD69</accession>
<keyword evidence="7" id="KW-0436">Ligase</keyword>
<keyword evidence="2 5" id="KW-0812">Transmembrane</keyword>
<feature type="transmembrane region" description="Helical" evidence="5">
    <location>
        <begin position="309"/>
        <end position="332"/>
    </location>
</feature>
<sequence>MFGANIAYLFLFPFFYFVYLGSAAGIWNTSSYFGSVAIATVAIYVLIFPIPVMRRMSAASGKSALFITLLLWCALWTLWHWYETDKYPAEAYTQIIQMILFWVALFFVGLFVDPSRKQTFRIAGISIAAMIAVSAYFVDAETRMVNLRSVFDTESIPSYQGFANAALLTGLLLLSNLRGRRWRLFWMVVCAALLFVNGARSEFVGFLAATGIVEGISILRKPKAIFSTSVALIPLYFIISDRWSDIENSRQMQLLDFANSTSWIARQDFMQLALDQIAAHPISGVFAGHFEWEWPVSAGAYAHNALSAWVSFGIIGFSLYVLLTLICVKSSLSLLEHAEVSPTFRLSAYVNILSFILIIASKNVFWPVIALGWGLTINSTAKLKEINRHNAARVIPGSVESCPDCAD</sequence>
<evidence type="ECO:0000256" key="5">
    <source>
        <dbReference type="SAM" id="Phobius"/>
    </source>
</evidence>
<feature type="transmembrane region" description="Helical" evidence="5">
    <location>
        <begin position="224"/>
        <end position="243"/>
    </location>
</feature>
<gene>
    <name evidence="7" type="ORF">DY251_14145</name>
</gene>
<evidence type="ECO:0000313" key="7">
    <source>
        <dbReference type="EMBL" id="RFC66974.1"/>
    </source>
</evidence>
<dbReference type="GO" id="GO:0016874">
    <property type="term" value="F:ligase activity"/>
    <property type="evidence" value="ECO:0007669"/>
    <property type="project" value="UniProtKB-KW"/>
</dbReference>
<dbReference type="AlphaFoldDB" id="A0A371XD69"/>
<name>A0A371XD69_9HYPH</name>
<evidence type="ECO:0000256" key="1">
    <source>
        <dbReference type="ARBA" id="ARBA00004141"/>
    </source>
</evidence>
<organism evidence="7 8">
    <name type="scientific">Mesorhizobium denitrificans</name>
    <dbReference type="NCBI Taxonomy" id="2294114"/>
    <lineage>
        <taxon>Bacteria</taxon>
        <taxon>Pseudomonadati</taxon>
        <taxon>Pseudomonadota</taxon>
        <taxon>Alphaproteobacteria</taxon>
        <taxon>Hyphomicrobiales</taxon>
        <taxon>Phyllobacteriaceae</taxon>
        <taxon>Mesorhizobium</taxon>
    </lineage>
</organism>
<dbReference type="PANTHER" id="PTHR37422">
    <property type="entry name" value="TEICHURONIC ACID BIOSYNTHESIS PROTEIN TUAE"/>
    <property type="match status" value="1"/>
</dbReference>
<protein>
    <submittedName>
        <fullName evidence="7">O-antigen ligase domain-containing protein</fullName>
    </submittedName>
</protein>
<evidence type="ECO:0000259" key="6">
    <source>
        <dbReference type="Pfam" id="PF04932"/>
    </source>
</evidence>
<keyword evidence="8" id="KW-1185">Reference proteome</keyword>
<dbReference type="InterPro" id="IPR007016">
    <property type="entry name" value="O-antigen_ligase-rel_domated"/>
</dbReference>
<dbReference type="RefSeq" id="WP_116624556.1">
    <property type="nucleotide sequence ID" value="NZ_QURN01000010.1"/>
</dbReference>
<evidence type="ECO:0000313" key="8">
    <source>
        <dbReference type="Proteomes" id="UP000262379"/>
    </source>
</evidence>
<proteinExistence type="predicted"/>
<feature type="transmembrane region" description="Helical" evidence="5">
    <location>
        <begin position="119"/>
        <end position="138"/>
    </location>
</feature>
<evidence type="ECO:0000256" key="4">
    <source>
        <dbReference type="ARBA" id="ARBA00023136"/>
    </source>
</evidence>
<feature type="transmembrane region" description="Helical" evidence="5">
    <location>
        <begin position="94"/>
        <end position="112"/>
    </location>
</feature>
<feature type="transmembrane region" description="Helical" evidence="5">
    <location>
        <begin position="64"/>
        <end position="82"/>
    </location>
</feature>
<dbReference type="Proteomes" id="UP000262379">
    <property type="component" value="Unassembled WGS sequence"/>
</dbReference>
<reference evidence="8" key="1">
    <citation type="submission" date="2018-08" db="EMBL/GenBank/DDBJ databases">
        <authorList>
            <person name="Im W.T."/>
        </authorList>
    </citation>
    <scope>NUCLEOTIDE SEQUENCE [LARGE SCALE GENOMIC DNA]</scope>
    <source>
        <strain evidence="8">LA-28</strain>
    </source>
</reference>
<keyword evidence="3 5" id="KW-1133">Transmembrane helix</keyword>
<keyword evidence="4 5" id="KW-0472">Membrane</keyword>
<feature type="transmembrane region" description="Helical" evidence="5">
    <location>
        <begin position="158"/>
        <end position="177"/>
    </location>
</feature>
<dbReference type="PANTHER" id="PTHR37422:SF23">
    <property type="entry name" value="TEICHURONIC ACID BIOSYNTHESIS PROTEIN TUAE"/>
    <property type="match status" value="1"/>
</dbReference>
<dbReference type="EMBL" id="QURN01000010">
    <property type="protein sequence ID" value="RFC66974.1"/>
    <property type="molecule type" value="Genomic_DNA"/>
</dbReference>
<evidence type="ECO:0000256" key="3">
    <source>
        <dbReference type="ARBA" id="ARBA00022989"/>
    </source>
</evidence>
<feature type="transmembrane region" description="Helical" evidence="5">
    <location>
        <begin position="184"/>
        <end position="212"/>
    </location>
</feature>
<evidence type="ECO:0000256" key="2">
    <source>
        <dbReference type="ARBA" id="ARBA00022692"/>
    </source>
</evidence>
<feature type="transmembrane region" description="Helical" evidence="5">
    <location>
        <begin position="32"/>
        <end position="52"/>
    </location>
</feature>
<feature type="transmembrane region" description="Helical" evidence="5">
    <location>
        <begin position="7"/>
        <end position="26"/>
    </location>
</feature>
<comment type="caution">
    <text evidence="7">The sequence shown here is derived from an EMBL/GenBank/DDBJ whole genome shotgun (WGS) entry which is preliminary data.</text>
</comment>
<dbReference type="Pfam" id="PF04932">
    <property type="entry name" value="Wzy_C"/>
    <property type="match status" value="1"/>
</dbReference>
<feature type="domain" description="O-antigen ligase-related" evidence="6">
    <location>
        <begin position="187"/>
        <end position="321"/>
    </location>
</feature>
<feature type="transmembrane region" description="Helical" evidence="5">
    <location>
        <begin position="352"/>
        <end position="375"/>
    </location>
</feature>